<dbReference type="VEuPathDB" id="FungiDB:GMDG_03111"/>
<gene>
    <name evidence="2" type="ORF">VC83_04675</name>
</gene>
<evidence type="ECO:0000259" key="1">
    <source>
        <dbReference type="PROSITE" id="PS51184"/>
    </source>
</evidence>
<dbReference type="AlphaFoldDB" id="A0A177A8H2"/>
<name>A0A177A8H2_9PEZI</name>
<dbReference type="RefSeq" id="XP_024322712.1">
    <property type="nucleotide sequence ID" value="XM_024468304.1"/>
</dbReference>
<organism evidence="2">
    <name type="scientific">Pseudogymnoascus destructans</name>
    <dbReference type="NCBI Taxonomy" id="655981"/>
    <lineage>
        <taxon>Eukaryota</taxon>
        <taxon>Fungi</taxon>
        <taxon>Dikarya</taxon>
        <taxon>Ascomycota</taxon>
        <taxon>Pezizomycotina</taxon>
        <taxon>Leotiomycetes</taxon>
        <taxon>Thelebolales</taxon>
        <taxon>Thelebolaceae</taxon>
        <taxon>Pseudogymnoascus</taxon>
    </lineage>
</organism>
<dbReference type="InterPro" id="IPR003347">
    <property type="entry name" value="JmjC_dom"/>
</dbReference>
<dbReference type="SUPFAM" id="SSF51197">
    <property type="entry name" value="Clavaminate synthase-like"/>
    <property type="match status" value="1"/>
</dbReference>
<reference evidence="2" key="1">
    <citation type="submission" date="2016-03" db="EMBL/GenBank/DDBJ databases">
        <title>Updated assembly of Pseudogymnoascus destructans, the fungus causing white-nose syndrome of bats.</title>
        <authorList>
            <person name="Palmer J.M."/>
            <person name="Drees K.P."/>
            <person name="Foster J.T."/>
            <person name="Lindner D.L."/>
        </authorList>
    </citation>
    <scope>NUCLEOTIDE SEQUENCE [LARGE SCALE GENOMIC DNA]</scope>
    <source>
        <strain evidence="2">20631-21</strain>
    </source>
</reference>
<dbReference type="GeneID" id="36287746"/>
<feature type="domain" description="JmjC" evidence="1">
    <location>
        <begin position="94"/>
        <end position="252"/>
    </location>
</feature>
<dbReference type="PROSITE" id="PS51184">
    <property type="entry name" value="JMJC"/>
    <property type="match status" value="1"/>
</dbReference>
<sequence>MLQKWFKEMETEAQISTKPMQIDVQILNKDTSRQAVENLKIQDAFTLWKNAEASLEVCIQNPPVNFLNIADCGYGCWPAGVTKHYSYLRKVVRYCESLKYNEINVGKPTFLPVCPVDIQQCMGFSIVAQRGAASGWHKDQNGVSTMLTLEGHNDNSKPEDVVKYWPVFPINRFGPEEQEAFRNGFMEHGENWRSELQGPQIPVIALVCGDTLIQPPGTIHAPITLTDCIFTGTMVWREQDLKLSLTEWLFLTNNGSCTNESLPQQTPEILQYLPEVKLELEKFGYAVEELPLLDF</sequence>
<dbReference type="Proteomes" id="UP000077154">
    <property type="component" value="Unassembled WGS sequence"/>
</dbReference>
<proteinExistence type="predicted"/>
<protein>
    <recommendedName>
        <fullName evidence="1">JmjC domain-containing protein</fullName>
    </recommendedName>
</protein>
<evidence type="ECO:0000313" key="2">
    <source>
        <dbReference type="EMBL" id="OAF57423.2"/>
    </source>
</evidence>
<accession>A0A177A8H2</accession>
<dbReference type="EMBL" id="KV441400">
    <property type="protein sequence ID" value="OAF57423.2"/>
    <property type="molecule type" value="Genomic_DNA"/>
</dbReference>
<dbReference type="OrthoDB" id="3439650at2759"/>
<dbReference type="eggNOG" id="ENOG502RGUW">
    <property type="taxonomic scope" value="Eukaryota"/>
</dbReference>